<gene>
    <name evidence="3" type="ORF">PG996_006085</name>
</gene>
<evidence type="ECO:0000313" key="4">
    <source>
        <dbReference type="Proteomes" id="UP001446871"/>
    </source>
</evidence>
<feature type="signal peptide" evidence="1">
    <location>
        <begin position="1"/>
        <end position="17"/>
    </location>
</feature>
<sequence length="360" mass="39811">MLLTLFISLFFCLVSLAAPTMPGFKEYNITLSDGTTATVNIHESFVPDPKVAAAPPAPTSAAGVDPDRSIITFTSDHTVGRLCKLKERKCTTTEASAIWDNCLHLKTFYEAHPGYWDVSQFQERNLYSILGYYSTCYISLARDDDYINDGAQLSTQDVTSWMKNTGRSCGVVGVGNVIHVGATVSLDCPNTDTEDVTARLKLWIHSPAGARLSSRTEDVSMPKEEDASLPESDALPRDFNAVFVPTVGAAPFCTLGWHECGGEYNSPRWEDCEDLKDLIDSTPGYWDLSLWADQNAYGLLIFMESCQIYVSRDDGNWTLPSRHDVGGVERVEATWYANRCPSTTDGLIAQLNVWIHTAFQ</sequence>
<dbReference type="InterPro" id="IPR029226">
    <property type="entry name" value="Ecp2-like"/>
</dbReference>
<proteinExistence type="predicted"/>
<evidence type="ECO:0000259" key="2">
    <source>
        <dbReference type="Pfam" id="PF14856"/>
    </source>
</evidence>
<name>A0ABR1VND0_9PEZI</name>
<keyword evidence="1" id="KW-0732">Signal</keyword>
<dbReference type="Proteomes" id="UP001446871">
    <property type="component" value="Unassembled WGS sequence"/>
</dbReference>
<organism evidence="3 4">
    <name type="scientific">Apiospora saccharicola</name>
    <dbReference type="NCBI Taxonomy" id="335842"/>
    <lineage>
        <taxon>Eukaryota</taxon>
        <taxon>Fungi</taxon>
        <taxon>Dikarya</taxon>
        <taxon>Ascomycota</taxon>
        <taxon>Pezizomycotina</taxon>
        <taxon>Sordariomycetes</taxon>
        <taxon>Xylariomycetidae</taxon>
        <taxon>Amphisphaeriales</taxon>
        <taxon>Apiosporaceae</taxon>
        <taxon>Apiospora</taxon>
    </lineage>
</organism>
<evidence type="ECO:0000256" key="1">
    <source>
        <dbReference type="SAM" id="SignalP"/>
    </source>
</evidence>
<feature type="chain" id="PRO_5046067000" description="Ecp2 effector protein-like domain-containing protein" evidence="1">
    <location>
        <begin position="18"/>
        <end position="360"/>
    </location>
</feature>
<keyword evidence="4" id="KW-1185">Reference proteome</keyword>
<evidence type="ECO:0000313" key="3">
    <source>
        <dbReference type="EMBL" id="KAK8072737.1"/>
    </source>
</evidence>
<dbReference type="EMBL" id="JAQQWM010000003">
    <property type="protein sequence ID" value="KAK8072737.1"/>
    <property type="molecule type" value="Genomic_DNA"/>
</dbReference>
<feature type="domain" description="Ecp2 effector protein-like" evidence="2">
    <location>
        <begin position="83"/>
        <end position="188"/>
    </location>
</feature>
<comment type="caution">
    <text evidence="3">The sequence shown here is derived from an EMBL/GenBank/DDBJ whole genome shotgun (WGS) entry which is preliminary data.</text>
</comment>
<protein>
    <recommendedName>
        <fullName evidence="2">Ecp2 effector protein-like domain-containing protein</fullName>
    </recommendedName>
</protein>
<reference evidence="3 4" key="1">
    <citation type="submission" date="2023-01" db="EMBL/GenBank/DDBJ databases">
        <title>Analysis of 21 Apiospora genomes using comparative genomics revels a genus with tremendous synthesis potential of carbohydrate active enzymes and secondary metabolites.</title>
        <authorList>
            <person name="Sorensen T."/>
        </authorList>
    </citation>
    <scope>NUCLEOTIDE SEQUENCE [LARGE SCALE GENOMIC DNA]</scope>
    <source>
        <strain evidence="3 4">CBS 83171</strain>
    </source>
</reference>
<dbReference type="Pfam" id="PF14856">
    <property type="entry name" value="Hce2"/>
    <property type="match status" value="1"/>
</dbReference>
<accession>A0ABR1VND0</accession>